<evidence type="ECO:0000313" key="8">
    <source>
        <dbReference type="EMBL" id="MBM2765821.1"/>
    </source>
</evidence>
<evidence type="ECO:0000313" key="12">
    <source>
        <dbReference type="Proteomes" id="UP000596205"/>
    </source>
</evidence>
<dbReference type="InterPro" id="IPR007267">
    <property type="entry name" value="GtrA_DPMS_TM"/>
</dbReference>
<reference evidence="10 11" key="1">
    <citation type="submission" date="2019-09" db="EMBL/GenBank/DDBJ databases">
        <authorList>
            <person name="Depoorter E."/>
        </authorList>
    </citation>
    <scope>NUCLEOTIDE SEQUENCE [LARGE SCALE GENOMIC DNA]</scope>
    <source>
        <strain evidence="10">LMG 20980</strain>
    </source>
</reference>
<keyword evidence="4 6" id="KW-1133">Transmembrane helix</keyword>
<reference evidence="8 13" key="3">
    <citation type="submission" date="2021-02" db="EMBL/GenBank/DDBJ databases">
        <title>Draft genome of the type strains Burkholderia anthina DSM16086.</title>
        <authorList>
            <person name="Hertel R."/>
            <person name="Meissner J."/>
            <person name="Poehlein A."/>
            <person name="Daniel R."/>
            <person name="Commichau F.M."/>
        </authorList>
    </citation>
    <scope>NUCLEOTIDE SEQUENCE [LARGE SCALE GENOMIC DNA]</scope>
    <source>
        <strain evidence="8 13">DSM 16086</strain>
    </source>
</reference>
<dbReference type="Proteomes" id="UP000596205">
    <property type="component" value="Chromosome 1"/>
</dbReference>
<evidence type="ECO:0000259" key="7">
    <source>
        <dbReference type="Pfam" id="PF04138"/>
    </source>
</evidence>
<dbReference type="Pfam" id="PF04138">
    <property type="entry name" value="GtrA_DPMS_TM"/>
    <property type="match status" value="1"/>
</dbReference>
<dbReference type="GeneID" id="56502748"/>
<dbReference type="EMBL" id="CABVLY010000020">
    <property type="protein sequence ID" value="VVU51961.1"/>
    <property type="molecule type" value="Genomic_DNA"/>
</dbReference>
<evidence type="ECO:0000256" key="1">
    <source>
        <dbReference type="ARBA" id="ARBA00004141"/>
    </source>
</evidence>
<organism evidence="10 11">
    <name type="scientific">Burkholderia anthina</name>
    <dbReference type="NCBI Taxonomy" id="179879"/>
    <lineage>
        <taxon>Bacteria</taxon>
        <taxon>Pseudomonadati</taxon>
        <taxon>Pseudomonadota</taxon>
        <taxon>Betaproteobacteria</taxon>
        <taxon>Burkholderiales</taxon>
        <taxon>Burkholderiaceae</taxon>
        <taxon>Burkholderia</taxon>
        <taxon>Burkholderia cepacia complex</taxon>
    </lineage>
</organism>
<evidence type="ECO:0000256" key="2">
    <source>
        <dbReference type="ARBA" id="ARBA00009399"/>
    </source>
</evidence>
<dbReference type="GO" id="GO:0005886">
    <property type="term" value="C:plasma membrane"/>
    <property type="evidence" value="ECO:0007669"/>
    <property type="project" value="TreeGrafter"/>
</dbReference>
<feature type="transmembrane region" description="Helical" evidence="6">
    <location>
        <begin position="44"/>
        <end position="67"/>
    </location>
</feature>
<evidence type="ECO:0000256" key="6">
    <source>
        <dbReference type="SAM" id="Phobius"/>
    </source>
</evidence>
<evidence type="ECO:0000256" key="4">
    <source>
        <dbReference type="ARBA" id="ARBA00022989"/>
    </source>
</evidence>
<dbReference type="GO" id="GO:0000271">
    <property type="term" value="P:polysaccharide biosynthetic process"/>
    <property type="evidence" value="ECO:0007669"/>
    <property type="project" value="InterPro"/>
</dbReference>
<dbReference type="InterPro" id="IPR051401">
    <property type="entry name" value="GtrA_CellWall_Glycosyl"/>
</dbReference>
<dbReference type="AlphaFoldDB" id="A0A6P2GFS0"/>
<dbReference type="EMBL" id="CP066769">
    <property type="protein sequence ID" value="QQK03383.1"/>
    <property type="molecule type" value="Genomic_DNA"/>
</dbReference>
<gene>
    <name evidence="10" type="ORF">BAN20980_04684</name>
    <name evidence="9" type="ORF">JFN94_04220</name>
    <name evidence="8" type="ORF">JQK92_05200</name>
</gene>
<keyword evidence="3 6" id="KW-0812">Transmembrane</keyword>
<proteinExistence type="inferred from homology"/>
<keyword evidence="5 6" id="KW-0472">Membrane</keyword>
<name>A0A6P2GFS0_9BURK</name>
<protein>
    <submittedName>
        <fullName evidence="8">GtrA family protein</fullName>
    </submittedName>
    <submittedName>
        <fullName evidence="10">Membrane protein</fullName>
    </submittedName>
</protein>
<dbReference type="Proteomes" id="UP000755577">
    <property type="component" value="Unassembled WGS sequence"/>
</dbReference>
<evidence type="ECO:0000313" key="13">
    <source>
        <dbReference type="Proteomes" id="UP000755577"/>
    </source>
</evidence>
<dbReference type="EMBL" id="JAFCIQ010000003">
    <property type="protein sequence ID" value="MBM2765821.1"/>
    <property type="molecule type" value="Genomic_DNA"/>
</dbReference>
<evidence type="ECO:0000313" key="11">
    <source>
        <dbReference type="Proteomes" id="UP000494201"/>
    </source>
</evidence>
<sequence length="144" mass="16266">MTDIARTAKRGLVSREFLLFLLTGGFAAAVNWGSRILYNLWMPYSAAIVVAYVTGMITAFILAKLFVFKKSTQSTGRSAFFFTLVNLVAVFQTWLVSVGLAYYVFPRLGLHWHDRDIAHLVGVIVPVFSSYIGHKKFSFRHHES</sequence>
<dbReference type="KEGG" id="bann:JFN94_04220"/>
<feature type="transmembrane region" description="Helical" evidence="6">
    <location>
        <begin position="12"/>
        <end position="32"/>
    </location>
</feature>
<reference evidence="9 12" key="2">
    <citation type="submission" date="2020-12" db="EMBL/GenBank/DDBJ databases">
        <title>Complete genome sequence of Burkholderia anthina BJQ0011.</title>
        <authorList>
            <person name="Xu Y."/>
        </authorList>
    </citation>
    <scope>NUCLEOTIDE SEQUENCE [LARGE SCALE GENOMIC DNA]</scope>
    <source>
        <strain evidence="9 12">BJQ0011</strain>
    </source>
</reference>
<dbReference type="Proteomes" id="UP000494201">
    <property type="component" value="Unassembled WGS sequence"/>
</dbReference>
<comment type="similarity">
    <text evidence="2">Belongs to the GtrA family.</text>
</comment>
<evidence type="ECO:0000256" key="3">
    <source>
        <dbReference type="ARBA" id="ARBA00022692"/>
    </source>
</evidence>
<feature type="domain" description="GtrA/DPMS transmembrane" evidence="7">
    <location>
        <begin position="20"/>
        <end position="139"/>
    </location>
</feature>
<dbReference type="PANTHER" id="PTHR38459:SF1">
    <property type="entry name" value="PROPHAGE BACTOPRENOL-LINKED GLUCOSE TRANSLOCASE HOMOLOG"/>
    <property type="match status" value="1"/>
</dbReference>
<feature type="transmembrane region" description="Helical" evidence="6">
    <location>
        <begin position="79"/>
        <end position="105"/>
    </location>
</feature>
<evidence type="ECO:0000313" key="9">
    <source>
        <dbReference type="EMBL" id="QQK03383.1"/>
    </source>
</evidence>
<accession>A0A6P2GFS0</accession>
<feature type="transmembrane region" description="Helical" evidence="6">
    <location>
        <begin position="117"/>
        <end position="134"/>
    </location>
</feature>
<evidence type="ECO:0000256" key="5">
    <source>
        <dbReference type="ARBA" id="ARBA00023136"/>
    </source>
</evidence>
<keyword evidence="13" id="KW-1185">Reference proteome</keyword>
<dbReference type="RefSeq" id="WP_096503419.1">
    <property type="nucleotide sequence ID" value="NZ_CABVLY010000020.1"/>
</dbReference>
<comment type="subcellular location">
    <subcellularLocation>
        <location evidence="1">Membrane</location>
        <topology evidence="1">Multi-pass membrane protein</topology>
    </subcellularLocation>
</comment>
<dbReference type="PANTHER" id="PTHR38459">
    <property type="entry name" value="PROPHAGE BACTOPRENOL-LINKED GLUCOSE TRANSLOCASE HOMOLOG"/>
    <property type="match status" value="1"/>
</dbReference>
<evidence type="ECO:0000313" key="10">
    <source>
        <dbReference type="EMBL" id="VVU51961.1"/>
    </source>
</evidence>